<proteinExistence type="inferred from homology"/>
<dbReference type="Pfam" id="PF00230">
    <property type="entry name" value="MIP"/>
    <property type="match status" value="1"/>
</dbReference>
<feature type="transmembrane region" description="Helical" evidence="7">
    <location>
        <begin position="155"/>
        <end position="177"/>
    </location>
</feature>
<feature type="transmembrane region" description="Helical" evidence="7">
    <location>
        <begin position="33"/>
        <end position="54"/>
    </location>
</feature>
<evidence type="ECO:0000256" key="5">
    <source>
        <dbReference type="ARBA" id="ARBA00023136"/>
    </source>
</evidence>
<evidence type="ECO:0000313" key="8">
    <source>
        <dbReference type="EMBL" id="JAT23802.1"/>
    </source>
</evidence>
<dbReference type="PRINTS" id="PR00783">
    <property type="entry name" value="MINTRINSICP"/>
</dbReference>
<comment type="subcellular location">
    <subcellularLocation>
        <location evidence="1">Membrane</location>
        <topology evidence="1">Multi-pass membrane protein</topology>
    </subcellularLocation>
</comment>
<feature type="transmembrane region" description="Helical" evidence="7">
    <location>
        <begin position="189"/>
        <end position="210"/>
    </location>
</feature>
<dbReference type="InterPro" id="IPR000425">
    <property type="entry name" value="MIP"/>
</dbReference>
<feature type="transmembrane region" description="Helical" evidence="7">
    <location>
        <begin position="112"/>
        <end position="132"/>
    </location>
</feature>
<evidence type="ECO:0000256" key="1">
    <source>
        <dbReference type="ARBA" id="ARBA00004141"/>
    </source>
</evidence>
<protein>
    <recommendedName>
        <fullName evidence="9">Aquaporin</fullName>
    </recommendedName>
</protein>
<dbReference type="InterPro" id="IPR023271">
    <property type="entry name" value="Aquaporin-like"/>
</dbReference>
<evidence type="ECO:0000256" key="6">
    <source>
        <dbReference type="RuleBase" id="RU000477"/>
    </source>
</evidence>
<feature type="transmembrane region" description="Helical" evidence="7">
    <location>
        <begin position="230"/>
        <end position="251"/>
    </location>
</feature>
<keyword evidence="5 7" id="KW-0472">Membrane</keyword>
<gene>
    <name evidence="8" type="ORF">g.16771</name>
</gene>
<accession>A0A1B6LJC8</accession>
<reference evidence="8" key="1">
    <citation type="submission" date="2015-11" db="EMBL/GenBank/DDBJ databases">
        <title>De novo transcriptome assembly of four potential Pierce s Disease insect vectors from Arizona vineyards.</title>
        <authorList>
            <person name="Tassone E.E."/>
        </authorList>
    </citation>
    <scope>NUCLEOTIDE SEQUENCE</scope>
</reference>
<feature type="transmembrane region" description="Helical" evidence="7">
    <location>
        <begin position="74"/>
        <end position="100"/>
    </location>
</feature>
<dbReference type="PANTHER" id="PTHR19139">
    <property type="entry name" value="AQUAPORIN TRANSPORTER"/>
    <property type="match status" value="1"/>
</dbReference>
<evidence type="ECO:0008006" key="9">
    <source>
        <dbReference type="Google" id="ProtNLM"/>
    </source>
</evidence>
<evidence type="ECO:0000256" key="7">
    <source>
        <dbReference type="SAM" id="Phobius"/>
    </source>
</evidence>
<dbReference type="SUPFAM" id="SSF81338">
    <property type="entry name" value="Aquaporin-like"/>
    <property type="match status" value="1"/>
</dbReference>
<keyword evidence="4 7" id="KW-1133">Transmembrane helix</keyword>
<dbReference type="EMBL" id="GEBQ01016175">
    <property type="protein sequence ID" value="JAT23802.1"/>
    <property type="molecule type" value="Transcribed_RNA"/>
</dbReference>
<dbReference type="GO" id="GO:0005886">
    <property type="term" value="C:plasma membrane"/>
    <property type="evidence" value="ECO:0007669"/>
    <property type="project" value="TreeGrafter"/>
</dbReference>
<keyword evidence="3 6" id="KW-0812">Transmembrane</keyword>
<comment type="similarity">
    <text evidence="2 6">Belongs to the MIP/aquaporin (TC 1.A.8) family.</text>
</comment>
<keyword evidence="6" id="KW-0813">Transport</keyword>
<dbReference type="GO" id="GO:0015250">
    <property type="term" value="F:water channel activity"/>
    <property type="evidence" value="ECO:0007669"/>
    <property type="project" value="TreeGrafter"/>
</dbReference>
<evidence type="ECO:0000256" key="4">
    <source>
        <dbReference type="ARBA" id="ARBA00022989"/>
    </source>
</evidence>
<evidence type="ECO:0000256" key="2">
    <source>
        <dbReference type="ARBA" id="ARBA00006175"/>
    </source>
</evidence>
<dbReference type="AlphaFoldDB" id="A0A1B6LJC8"/>
<dbReference type="InterPro" id="IPR034294">
    <property type="entry name" value="Aquaporin_transptr"/>
</dbReference>
<name>A0A1B6LJC8_9HEMI</name>
<evidence type="ECO:0000256" key="3">
    <source>
        <dbReference type="ARBA" id="ARBA00022692"/>
    </source>
</evidence>
<dbReference type="Gene3D" id="1.20.1080.10">
    <property type="entry name" value="Glycerol uptake facilitator protein"/>
    <property type="match status" value="1"/>
</dbReference>
<sequence length="259" mass="28523">MDQERQQEVEEGTRDEPQKVVLSMWRADLKRPWHLAQCGVLELVATALLLFFASTSCAEFPGNRSWLQTALTYAFIYATLTQILAPITGGYVNPMVAVAFNIMGQLSWLKVLVILNCQYVGSVLGSLLYKFLTPEGVRGANLCAVRVPEEIGVTWWQTLIVESVLTFVLILVILTVNDKRMGVSAGFRPPIVGMTLAGLVVMGTAYGSGVLNPLRALGPAVVAEYQVYHLVYWGGPQIGLIVAVLMWKFILGPYKMAKQ</sequence>
<organism evidence="8">
    <name type="scientific">Graphocephala atropunctata</name>
    <dbReference type="NCBI Taxonomy" id="36148"/>
    <lineage>
        <taxon>Eukaryota</taxon>
        <taxon>Metazoa</taxon>
        <taxon>Ecdysozoa</taxon>
        <taxon>Arthropoda</taxon>
        <taxon>Hexapoda</taxon>
        <taxon>Insecta</taxon>
        <taxon>Pterygota</taxon>
        <taxon>Neoptera</taxon>
        <taxon>Paraneoptera</taxon>
        <taxon>Hemiptera</taxon>
        <taxon>Auchenorrhyncha</taxon>
        <taxon>Membracoidea</taxon>
        <taxon>Cicadellidae</taxon>
        <taxon>Cicadellinae</taxon>
        <taxon>Cicadellini</taxon>
        <taxon>Graphocephala</taxon>
    </lineage>
</organism>
<dbReference type="PANTHER" id="PTHR19139:SF199">
    <property type="entry name" value="MIP17260P"/>
    <property type="match status" value="1"/>
</dbReference>